<keyword evidence="17" id="KW-1185">Reference proteome</keyword>
<dbReference type="GO" id="GO:0004930">
    <property type="term" value="F:G protein-coupled receptor activity"/>
    <property type="evidence" value="ECO:0007669"/>
    <property type="project" value="UniProtKB-KW"/>
</dbReference>
<dbReference type="PROSITE" id="PS50262">
    <property type="entry name" value="G_PROTEIN_RECEP_F1_2"/>
    <property type="match status" value="1"/>
</dbReference>
<sequence length="313" mass="34882">MSTNVSSAALLTLESLGLSNAIIFPAFLFGTLMYLCIISCNVLVSLTIAASSKLHKPMFILLLNLLIADVVGATAFFPHLVFSIVTQNRVISYPACVIQAFLLHIYGTGNMLTLSAMAFDRYIAICRPLRYNTVMSPRNSIRLIVSVWFLDLALIVTLISLLARFKVCRTNIVDLYCNNPSLMKLACEDISVNSNYGLFTIIFIQGGPLLIVLYTYAQILWTCLVAKQSDARLKAVQTCGTHLLVFLIFQINILVGLIAHRLEYMSPFMRRALGVSVLIFPPFLDPIIYGLKIKELKQSVIRVLKRTVCSTKM</sequence>
<dbReference type="GO" id="GO:0005886">
    <property type="term" value="C:plasma membrane"/>
    <property type="evidence" value="ECO:0007669"/>
    <property type="project" value="UniProtKB-SubCell"/>
</dbReference>
<dbReference type="GO" id="GO:0004984">
    <property type="term" value="F:olfactory receptor activity"/>
    <property type="evidence" value="ECO:0007669"/>
    <property type="project" value="InterPro"/>
</dbReference>
<dbReference type="InterPro" id="IPR000725">
    <property type="entry name" value="Olfact_rcpt"/>
</dbReference>
<keyword evidence="2 14" id="KW-1003">Cell membrane</keyword>
<evidence type="ECO:0000313" key="17">
    <source>
        <dbReference type="Proteomes" id="UP001187415"/>
    </source>
</evidence>
<dbReference type="GO" id="GO:0005549">
    <property type="term" value="F:odorant binding"/>
    <property type="evidence" value="ECO:0007669"/>
    <property type="project" value="TreeGrafter"/>
</dbReference>
<dbReference type="InterPro" id="IPR017452">
    <property type="entry name" value="GPCR_Rhodpsn_7TM"/>
</dbReference>
<evidence type="ECO:0000256" key="13">
    <source>
        <dbReference type="RuleBase" id="RU000688"/>
    </source>
</evidence>
<name>A0AA88N399_CHASR</name>
<gene>
    <name evidence="16" type="ORF">Q5P01_009779</name>
</gene>
<proteinExistence type="inferred from homology"/>
<keyword evidence="11" id="KW-0325">Glycoprotein</keyword>
<dbReference type="Gene3D" id="1.20.1070.10">
    <property type="entry name" value="Rhodopsin 7-helix transmembrane proteins"/>
    <property type="match status" value="1"/>
</dbReference>
<feature type="transmembrane region" description="Helical" evidence="14">
    <location>
        <begin position="272"/>
        <end position="291"/>
    </location>
</feature>
<evidence type="ECO:0000256" key="3">
    <source>
        <dbReference type="ARBA" id="ARBA00022606"/>
    </source>
</evidence>
<dbReference type="PRINTS" id="PR00237">
    <property type="entry name" value="GPCRRHODOPSN"/>
</dbReference>
<evidence type="ECO:0000256" key="10">
    <source>
        <dbReference type="ARBA" id="ARBA00023170"/>
    </source>
</evidence>
<dbReference type="InterPro" id="IPR000276">
    <property type="entry name" value="GPCR_Rhodpsn"/>
</dbReference>
<dbReference type="PANTHER" id="PTHR26451">
    <property type="entry name" value="G_PROTEIN_RECEP_F1_2 DOMAIN-CONTAINING PROTEIN"/>
    <property type="match status" value="1"/>
</dbReference>
<dbReference type="Pfam" id="PF13853">
    <property type="entry name" value="7tm_4"/>
    <property type="match status" value="1"/>
</dbReference>
<keyword evidence="12 13" id="KW-0807">Transducer</keyword>
<dbReference type="SUPFAM" id="SSF81321">
    <property type="entry name" value="Family A G protein-coupled receptor-like"/>
    <property type="match status" value="1"/>
</dbReference>
<accession>A0AA88N399</accession>
<reference evidence="16" key="1">
    <citation type="submission" date="2023-07" db="EMBL/GenBank/DDBJ databases">
        <title>Chromosome-level Genome Assembly of Striped Snakehead (Channa striata).</title>
        <authorList>
            <person name="Liu H."/>
        </authorList>
    </citation>
    <scope>NUCLEOTIDE SEQUENCE</scope>
    <source>
        <strain evidence="16">Gz</strain>
        <tissue evidence="16">Muscle</tissue>
    </source>
</reference>
<keyword evidence="3 14" id="KW-0716">Sensory transduction</keyword>
<feature type="transmembrane region" description="Helical" evidence="14">
    <location>
        <begin position="91"/>
        <end position="119"/>
    </location>
</feature>
<dbReference type="PANTHER" id="PTHR26451:SF854">
    <property type="entry name" value="ODORANT RECEPTOR-RELATED"/>
    <property type="match status" value="1"/>
</dbReference>
<comment type="similarity">
    <text evidence="13">Belongs to the G-protein coupled receptor 1 family.</text>
</comment>
<dbReference type="FunFam" id="1.20.1070.10:FF:000024">
    <property type="entry name" value="Olfactory receptor"/>
    <property type="match status" value="1"/>
</dbReference>
<evidence type="ECO:0000256" key="12">
    <source>
        <dbReference type="ARBA" id="ARBA00023224"/>
    </source>
</evidence>
<feature type="transmembrane region" description="Helical" evidence="14">
    <location>
        <begin position="61"/>
        <end position="85"/>
    </location>
</feature>
<organism evidence="16 17">
    <name type="scientific">Channa striata</name>
    <name type="common">Snakehead murrel</name>
    <name type="synonym">Ophicephalus striatus</name>
    <dbReference type="NCBI Taxonomy" id="64152"/>
    <lineage>
        <taxon>Eukaryota</taxon>
        <taxon>Metazoa</taxon>
        <taxon>Chordata</taxon>
        <taxon>Craniata</taxon>
        <taxon>Vertebrata</taxon>
        <taxon>Euteleostomi</taxon>
        <taxon>Actinopterygii</taxon>
        <taxon>Neopterygii</taxon>
        <taxon>Teleostei</taxon>
        <taxon>Neoteleostei</taxon>
        <taxon>Acanthomorphata</taxon>
        <taxon>Anabantaria</taxon>
        <taxon>Anabantiformes</taxon>
        <taxon>Channoidei</taxon>
        <taxon>Channidae</taxon>
        <taxon>Channa</taxon>
    </lineage>
</organism>
<dbReference type="AlphaFoldDB" id="A0AA88N399"/>
<keyword evidence="4 13" id="KW-0812">Transmembrane</keyword>
<evidence type="ECO:0000256" key="14">
    <source>
        <dbReference type="RuleBase" id="RU363047"/>
    </source>
</evidence>
<evidence type="ECO:0000256" key="1">
    <source>
        <dbReference type="ARBA" id="ARBA00004651"/>
    </source>
</evidence>
<evidence type="ECO:0000256" key="7">
    <source>
        <dbReference type="ARBA" id="ARBA00023040"/>
    </source>
</evidence>
<evidence type="ECO:0000256" key="11">
    <source>
        <dbReference type="ARBA" id="ARBA00023180"/>
    </source>
</evidence>
<dbReference type="PROSITE" id="PS00237">
    <property type="entry name" value="G_PROTEIN_RECEP_F1_1"/>
    <property type="match status" value="1"/>
</dbReference>
<dbReference type="PRINTS" id="PR00245">
    <property type="entry name" value="OLFACTORYR"/>
</dbReference>
<keyword evidence="10 13" id="KW-0675">Receptor</keyword>
<dbReference type="EMBL" id="JAUPFM010000007">
    <property type="protein sequence ID" value="KAK2846780.1"/>
    <property type="molecule type" value="Genomic_DNA"/>
</dbReference>
<keyword evidence="5 14" id="KW-0552">Olfaction</keyword>
<keyword evidence="6 14" id="KW-1133">Transmembrane helix</keyword>
<evidence type="ECO:0000256" key="6">
    <source>
        <dbReference type="ARBA" id="ARBA00022989"/>
    </source>
</evidence>
<feature type="domain" description="G-protein coupled receptors family 1 profile" evidence="15">
    <location>
        <begin position="40"/>
        <end position="289"/>
    </location>
</feature>
<feature type="transmembrane region" description="Helical" evidence="14">
    <location>
        <begin position="31"/>
        <end position="49"/>
    </location>
</feature>
<keyword evidence="9" id="KW-1015">Disulfide bond</keyword>
<comment type="caution">
    <text evidence="16">The sequence shown here is derived from an EMBL/GenBank/DDBJ whole genome shotgun (WGS) entry which is preliminary data.</text>
</comment>
<evidence type="ECO:0000256" key="9">
    <source>
        <dbReference type="ARBA" id="ARBA00023157"/>
    </source>
</evidence>
<evidence type="ECO:0000256" key="5">
    <source>
        <dbReference type="ARBA" id="ARBA00022725"/>
    </source>
</evidence>
<dbReference type="Proteomes" id="UP001187415">
    <property type="component" value="Unassembled WGS sequence"/>
</dbReference>
<keyword evidence="8 14" id="KW-0472">Membrane</keyword>
<evidence type="ECO:0000259" key="15">
    <source>
        <dbReference type="PROSITE" id="PS50262"/>
    </source>
</evidence>
<evidence type="ECO:0000256" key="2">
    <source>
        <dbReference type="ARBA" id="ARBA00022475"/>
    </source>
</evidence>
<protein>
    <recommendedName>
        <fullName evidence="14">Olfactory receptor</fullName>
    </recommendedName>
</protein>
<evidence type="ECO:0000256" key="4">
    <source>
        <dbReference type="ARBA" id="ARBA00022692"/>
    </source>
</evidence>
<keyword evidence="7 13" id="KW-0297">G-protein coupled receptor</keyword>
<comment type="subcellular location">
    <subcellularLocation>
        <location evidence="1 14">Cell membrane</location>
        <topology evidence="1 14">Multi-pass membrane protein</topology>
    </subcellularLocation>
</comment>
<feature type="transmembrane region" description="Helical" evidence="14">
    <location>
        <begin position="242"/>
        <end position="260"/>
    </location>
</feature>
<feature type="transmembrane region" description="Helical" evidence="14">
    <location>
        <begin position="198"/>
        <end position="221"/>
    </location>
</feature>
<dbReference type="InterPro" id="IPR052921">
    <property type="entry name" value="GPCR1_Superfamily_Member"/>
</dbReference>
<evidence type="ECO:0000313" key="16">
    <source>
        <dbReference type="EMBL" id="KAK2846780.1"/>
    </source>
</evidence>
<feature type="transmembrane region" description="Helical" evidence="14">
    <location>
        <begin position="140"/>
        <end position="163"/>
    </location>
</feature>
<evidence type="ECO:0000256" key="8">
    <source>
        <dbReference type="ARBA" id="ARBA00023136"/>
    </source>
</evidence>